<sequence>MGHWFSRNIVEPGKVPMLLALTSFVLTFLVTRTVTRLIRAGKGPFRNVSSGGLHIHHVVPGVVLTVIGGFGAVGSDRHGVGGAVFAVVFGIGAGLVLDEFALILHLDDVYWTDEGRKSVEVVVLTAALVGLALSGFSPLGVNDMTADERQDRATFILTLVLNFALVLVTLVKGKVRLAVIGTLIPFVAIVGAVRLARPGSWWSRHLYARRHKARARAAIRAYRHDKRWTKVRRRLQDVIGGFQERVPGRGTPPSS</sequence>
<protein>
    <submittedName>
        <fullName evidence="2">Membrane protein</fullName>
    </submittedName>
</protein>
<reference evidence="2 3" key="1">
    <citation type="submission" date="2015-06" db="EMBL/GenBank/DDBJ databases">
        <authorList>
            <person name="Hoefler B.C."/>
            <person name="Straight P.D."/>
        </authorList>
    </citation>
    <scope>NUCLEOTIDE SEQUENCE [LARGE SCALE GENOMIC DNA]</scope>
    <source>
        <strain evidence="2 3">NRRL 3427</strain>
    </source>
</reference>
<dbReference type="EMBL" id="LGUP01000092">
    <property type="protein sequence ID" value="KOG30505.1"/>
    <property type="molecule type" value="Genomic_DNA"/>
</dbReference>
<organism evidence="2 3">
    <name type="scientific">Streptomyces viridochromogenes</name>
    <dbReference type="NCBI Taxonomy" id="1938"/>
    <lineage>
        <taxon>Bacteria</taxon>
        <taxon>Bacillati</taxon>
        <taxon>Actinomycetota</taxon>
        <taxon>Actinomycetes</taxon>
        <taxon>Kitasatosporales</taxon>
        <taxon>Streptomycetaceae</taxon>
        <taxon>Streptomyces</taxon>
    </lineage>
</organism>
<feature type="transmembrane region" description="Helical" evidence="1">
    <location>
        <begin position="177"/>
        <end position="196"/>
    </location>
</feature>
<gene>
    <name evidence="2" type="ORF">ADK34_11730</name>
</gene>
<dbReference type="OrthoDB" id="8535577at2"/>
<evidence type="ECO:0000313" key="2">
    <source>
        <dbReference type="EMBL" id="KOG30505.1"/>
    </source>
</evidence>
<proteinExistence type="predicted"/>
<dbReference type="RefSeq" id="WP_033210154.1">
    <property type="nucleotide sequence ID" value="NZ_LGUP01000092.1"/>
</dbReference>
<keyword evidence="1" id="KW-0812">Transmembrane</keyword>
<dbReference type="Proteomes" id="UP000037023">
    <property type="component" value="Unassembled WGS sequence"/>
</dbReference>
<evidence type="ECO:0000313" key="3">
    <source>
        <dbReference type="Proteomes" id="UP000037023"/>
    </source>
</evidence>
<keyword evidence="1" id="KW-1133">Transmembrane helix</keyword>
<comment type="caution">
    <text evidence="2">The sequence shown here is derived from an EMBL/GenBank/DDBJ whole genome shotgun (WGS) entry which is preliminary data.</text>
</comment>
<feature type="transmembrane region" description="Helical" evidence="1">
    <location>
        <begin position="53"/>
        <end position="73"/>
    </location>
</feature>
<keyword evidence="1" id="KW-0472">Membrane</keyword>
<dbReference type="AlphaFoldDB" id="A0A0L8KXC6"/>
<feature type="transmembrane region" description="Helical" evidence="1">
    <location>
        <begin position="80"/>
        <end position="101"/>
    </location>
</feature>
<evidence type="ECO:0000256" key="1">
    <source>
        <dbReference type="SAM" id="Phobius"/>
    </source>
</evidence>
<feature type="transmembrane region" description="Helical" evidence="1">
    <location>
        <begin position="153"/>
        <end position="171"/>
    </location>
</feature>
<dbReference type="PATRIC" id="fig|1938.6.peg.2558"/>
<accession>A0A0L8KXC6</accession>
<name>A0A0L8KXC6_STRVR</name>
<feature type="transmembrane region" description="Helical" evidence="1">
    <location>
        <begin position="121"/>
        <end position="141"/>
    </location>
</feature>